<dbReference type="SUPFAM" id="SSF103481">
    <property type="entry name" value="Multidrug resistance efflux transporter EmrE"/>
    <property type="match status" value="2"/>
</dbReference>
<dbReference type="AlphaFoldDB" id="A0A2S7SXG5"/>
<sequence>MTPTTKAYIALVFVCIVWGTTYLALRVGVMHYPAFLFAGVRQVVSGIILVIIALMANKNKDISAKNILRQMLVGFLMLTVGNGCVTWGERTVPSGVAALICSAMPLFAVSFNLMSSQKEKFNTLIGAGMLLGTCGVALIFRQNLAALSDTGYLMGILAVLLATASWAMGSIVNKKNVNPVNPFFNSGLQLLFGGLFMLVISPVVDDLKHVELYNKEGLLSLVYLIIFGSVLGYGAYMYCLSKLPVGIATIYAYINPLVAVVLGYFLLGEELNIYTALAFATIVGSVFMVNKGYRQQHKESKDNIDNKAAAAFPETAPEGS</sequence>
<dbReference type="Proteomes" id="UP000239872">
    <property type="component" value="Unassembled WGS sequence"/>
</dbReference>
<feature type="transmembrane region" description="Helical" evidence="5">
    <location>
        <begin position="220"/>
        <end position="238"/>
    </location>
</feature>
<name>A0A2S7SXG5_9BACT</name>
<gene>
    <name evidence="7" type="ORF">CJD36_005265</name>
</gene>
<evidence type="ECO:0000256" key="2">
    <source>
        <dbReference type="ARBA" id="ARBA00022692"/>
    </source>
</evidence>
<protein>
    <submittedName>
        <fullName evidence="7">EamA family transporter</fullName>
    </submittedName>
</protein>
<reference evidence="7 8" key="1">
    <citation type="submission" date="2018-01" db="EMBL/GenBank/DDBJ databases">
        <title>A novel member of the phylum Bacteroidetes isolated from glacier ice.</title>
        <authorList>
            <person name="Liu Q."/>
            <person name="Xin Y.-H."/>
        </authorList>
    </citation>
    <scope>NUCLEOTIDE SEQUENCE [LARGE SCALE GENOMIC DNA]</scope>
    <source>
        <strain evidence="7 8">RB1R16</strain>
    </source>
</reference>
<dbReference type="PANTHER" id="PTHR32322">
    <property type="entry name" value="INNER MEMBRANE TRANSPORTER"/>
    <property type="match status" value="1"/>
</dbReference>
<feature type="domain" description="EamA" evidence="6">
    <location>
        <begin position="6"/>
        <end position="140"/>
    </location>
</feature>
<keyword evidence="4 5" id="KW-0472">Membrane</keyword>
<dbReference type="EMBL" id="PPSL01000002">
    <property type="protein sequence ID" value="PQJ11216.1"/>
    <property type="molecule type" value="Genomic_DNA"/>
</dbReference>
<dbReference type="InterPro" id="IPR037185">
    <property type="entry name" value="EmrE-like"/>
</dbReference>
<evidence type="ECO:0000313" key="7">
    <source>
        <dbReference type="EMBL" id="PQJ11216.1"/>
    </source>
</evidence>
<comment type="caution">
    <text evidence="7">The sequence shown here is derived from an EMBL/GenBank/DDBJ whole genome shotgun (WGS) entry which is preliminary data.</text>
</comment>
<organism evidence="7 8">
    <name type="scientific">Flavipsychrobacter stenotrophus</name>
    <dbReference type="NCBI Taxonomy" id="2077091"/>
    <lineage>
        <taxon>Bacteria</taxon>
        <taxon>Pseudomonadati</taxon>
        <taxon>Bacteroidota</taxon>
        <taxon>Chitinophagia</taxon>
        <taxon>Chitinophagales</taxon>
        <taxon>Chitinophagaceae</taxon>
        <taxon>Flavipsychrobacter</taxon>
    </lineage>
</organism>
<dbReference type="InterPro" id="IPR050638">
    <property type="entry name" value="AA-Vitamin_Transporters"/>
</dbReference>
<feature type="transmembrane region" description="Helical" evidence="5">
    <location>
        <begin position="94"/>
        <end position="114"/>
    </location>
</feature>
<dbReference type="InterPro" id="IPR000620">
    <property type="entry name" value="EamA_dom"/>
</dbReference>
<dbReference type="Pfam" id="PF00892">
    <property type="entry name" value="EamA"/>
    <property type="match status" value="2"/>
</dbReference>
<evidence type="ECO:0000313" key="8">
    <source>
        <dbReference type="Proteomes" id="UP000239872"/>
    </source>
</evidence>
<evidence type="ECO:0000256" key="5">
    <source>
        <dbReference type="SAM" id="Phobius"/>
    </source>
</evidence>
<evidence type="ECO:0000256" key="4">
    <source>
        <dbReference type="ARBA" id="ARBA00023136"/>
    </source>
</evidence>
<comment type="subcellular location">
    <subcellularLocation>
        <location evidence="1">Membrane</location>
        <topology evidence="1">Multi-pass membrane protein</topology>
    </subcellularLocation>
</comment>
<evidence type="ECO:0000256" key="3">
    <source>
        <dbReference type="ARBA" id="ARBA00022989"/>
    </source>
</evidence>
<keyword evidence="8" id="KW-1185">Reference proteome</keyword>
<evidence type="ECO:0000256" key="1">
    <source>
        <dbReference type="ARBA" id="ARBA00004141"/>
    </source>
</evidence>
<feature type="transmembrane region" description="Helical" evidence="5">
    <location>
        <begin position="273"/>
        <end position="293"/>
    </location>
</feature>
<keyword evidence="3 5" id="KW-1133">Transmembrane helix</keyword>
<feature type="transmembrane region" description="Helical" evidence="5">
    <location>
        <begin position="152"/>
        <end position="171"/>
    </location>
</feature>
<feature type="transmembrane region" description="Helical" evidence="5">
    <location>
        <begin position="67"/>
        <end position="88"/>
    </location>
</feature>
<dbReference type="Gene3D" id="1.10.3730.20">
    <property type="match status" value="1"/>
</dbReference>
<feature type="transmembrane region" description="Helical" evidence="5">
    <location>
        <begin position="250"/>
        <end position="267"/>
    </location>
</feature>
<evidence type="ECO:0000259" key="6">
    <source>
        <dbReference type="Pfam" id="PF00892"/>
    </source>
</evidence>
<keyword evidence="2 5" id="KW-0812">Transmembrane</keyword>
<dbReference type="PANTHER" id="PTHR32322:SF14">
    <property type="entry name" value="PROTEIN PAGO"/>
    <property type="match status" value="1"/>
</dbReference>
<feature type="transmembrane region" description="Helical" evidence="5">
    <location>
        <begin position="31"/>
        <end position="55"/>
    </location>
</feature>
<feature type="transmembrane region" description="Helical" evidence="5">
    <location>
        <begin position="183"/>
        <end position="200"/>
    </location>
</feature>
<dbReference type="RefSeq" id="WP_105038095.1">
    <property type="nucleotide sequence ID" value="NZ_PPSL01000002.1"/>
</dbReference>
<proteinExistence type="predicted"/>
<dbReference type="OrthoDB" id="9812547at2"/>
<feature type="transmembrane region" description="Helical" evidence="5">
    <location>
        <begin position="7"/>
        <end position="25"/>
    </location>
</feature>
<dbReference type="GO" id="GO:0016020">
    <property type="term" value="C:membrane"/>
    <property type="evidence" value="ECO:0007669"/>
    <property type="project" value="UniProtKB-SubCell"/>
</dbReference>
<accession>A0A2S7SXG5</accession>
<feature type="transmembrane region" description="Helical" evidence="5">
    <location>
        <begin position="121"/>
        <end position="140"/>
    </location>
</feature>
<feature type="domain" description="EamA" evidence="6">
    <location>
        <begin position="154"/>
        <end position="290"/>
    </location>
</feature>